<organism evidence="1 2">
    <name type="scientific">Vitis vinifera</name>
    <name type="common">Grape</name>
    <dbReference type="NCBI Taxonomy" id="29760"/>
    <lineage>
        <taxon>Eukaryota</taxon>
        <taxon>Viridiplantae</taxon>
        <taxon>Streptophyta</taxon>
        <taxon>Embryophyta</taxon>
        <taxon>Tracheophyta</taxon>
        <taxon>Spermatophyta</taxon>
        <taxon>Magnoliopsida</taxon>
        <taxon>eudicotyledons</taxon>
        <taxon>Gunneridae</taxon>
        <taxon>Pentapetalae</taxon>
        <taxon>rosids</taxon>
        <taxon>Vitales</taxon>
        <taxon>Vitaceae</taxon>
        <taxon>Viteae</taxon>
        <taxon>Vitis</taxon>
    </lineage>
</organism>
<dbReference type="EMBL" id="QGNW01002347">
    <property type="protein sequence ID" value="RVW20688.1"/>
    <property type="molecule type" value="Genomic_DNA"/>
</dbReference>
<sequence>MSPEAIIKRPMVTASPIEEIQISGTRLLSVYNYSWRPGVLPPFTSALMEAKVSLRLDTLQRLYIFHTSQWIQQISGSGPLYLNGTWSTSYPGGPLSIQSFYVRSFHLGCS</sequence>
<dbReference type="AlphaFoldDB" id="A0A438CBV8"/>
<evidence type="ECO:0000313" key="1">
    <source>
        <dbReference type="EMBL" id="RVW20688.1"/>
    </source>
</evidence>
<evidence type="ECO:0000313" key="2">
    <source>
        <dbReference type="Proteomes" id="UP000288805"/>
    </source>
</evidence>
<gene>
    <name evidence="1" type="ORF">CK203_112155</name>
</gene>
<name>A0A438CBV8_VITVI</name>
<dbReference type="Proteomes" id="UP000288805">
    <property type="component" value="Unassembled WGS sequence"/>
</dbReference>
<proteinExistence type="predicted"/>
<accession>A0A438CBV8</accession>
<protein>
    <submittedName>
        <fullName evidence="1">Uncharacterized protein</fullName>
    </submittedName>
</protein>
<reference evidence="1 2" key="1">
    <citation type="journal article" date="2018" name="PLoS Genet.">
        <title>Population sequencing reveals clonal diversity and ancestral inbreeding in the grapevine cultivar Chardonnay.</title>
        <authorList>
            <person name="Roach M.J."/>
            <person name="Johnson D.L."/>
            <person name="Bohlmann J."/>
            <person name="van Vuuren H.J."/>
            <person name="Jones S.J."/>
            <person name="Pretorius I.S."/>
            <person name="Schmidt S.A."/>
            <person name="Borneman A.R."/>
        </authorList>
    </citation>
    <scope>NUCLEOTIDE SEQUENCE [LARGE SCALE GENOMIC DNA]</scope>
    <source>
        <strain evidence="2">cv. Chardonnay</strain>
        <tissue evidence="1">Leaf</tissue>
    </source>
</reference>
<comment type="caution">
    <text evidence="1">The sequence shown here is derived from an EMBL/GenBank/DDBJ whole genome shotgun (WGS) entry which is preliminary data.</text>
</comment>